<dbReference type="InterPro" id="IPR023302">
    <property type="entry name" value="Pept_S9A_N"/>
</dbReference>
<dbReference type="Gene3D" id="3.40.50.1820">
    <property type="entry name" value="alpha/beta hydrolase"/>
    <property type="match status" value="1"/>
</dbReference>
<feature type="domain" description="Peptidase S9A N-terminal" evidence="5">
    <location>
        <begin position="10"/>
        <end position="227"/>
    </location>
</feature>
<dbReference type="SUPFAM" id="SSF50993">
    <property type="entry name" value="Peptidase/esterase 'gauge' domain"/>
    <property type="match status" value="1"/>
</dbReference>
<dbReference type="GO" id="GO:0005829">
    <property type="term" value="C:cytosol"/>
    <property type="evidence" value="ECO:0007669"/>
    <property type="project" value="TreeGrafter"/>
</dbReference>
<dbReference type="SUPFAM" id="SSF53474">
    <property type="entry name" value="alpha/beta-Hydrolases"/>
    <property type="match status" value="1"/>
</dbReference>
<feature type="domain" description="Peptidase S9 prolyl oligopeptidase catalytic" evidence="4">
    <location>
        <begin position="478"/>
        <end position="679"/>
    </location>
</feature>
<protein>
    <submittedName>
        <fullName evidence="6">S9 family peptidase</fullName>
    </submittedName>
</protein>
<dbReference type="GO" id="GO:0004252">
    <property type="term" value="F:serine-type endopeptidase activity"/>
    <property type="evidence" value="ECO:0007669"/>
    <property type="project" value="InterPro"/>
</dbReference>
<dbReference type="Pfam" id="PF00326">
    <property type="entry name" value="Peptidase_S9"/>
    <property type="match status" value="1"/>
</dbReference>
<dbReference type="AlphaFoldDB" id="A0AAW3ZI14"/>
<dbReference type="Gene3D" id="2.130.10.120">
    <property type="entry name" value="Prolyl oligopeptidase, N-terminal domain"/>
    <property type="match status" value="1"/>
</dbReference>
<evidence type="ECO:0000256" key="2">
    <source>
        <dbReference type="ARBA" id="ARBA00022801"/>
    </source>
</evidence>
<dbReference type="EMBL" id="JACYTR010000007">
    <property type="protein sequence ID" value="MBD8525169.1"/>
    <property type="molecule type" value="Genomic_DNA"/>
</dbReference>
<accession>A0AAW3ZI14</accession>
<keyword evidence="2" id="KW-0378">Hydrolase</keyword>
<dbReference type="InterPro" id="IPR001375">
    <property type="entry name" value="Peptidase_S9_cat"/>
</dbReference>
<dbReference type="InterPro" id="IPR002470">
    <property type="entry name" value="Peptidase_S9A"/>
</dbReference>
<dbReference type="Pfam" id="PF02897">
    <property type="entry name" value="Peptidase_S9_N"/>
    <property type="match status" value="1"/>
</dbReference>
<proteinExistence type="predicted"/>
<sequence length="688" mass="76924">MSQQLPAAEAADDPYLWLEGVTDSQALEWVKQRNAESEQAIAAGAEFKALERDLKAILDSDAKIPYVQKMGEHYYNFWKDQKHQRGLWRRTTLAEYRKDSPQWEVLIDLDALNKAEGENWVWHGADCLKPDYTRCLISLSRGGADADVTREFDSGKKEWIKDGFFRPEAKGGLGWIDQDRVYVYTDFGPGSLTSSGYPRQVKEWRRGTPMSEAKLVYEGLESDLYIAAGHDDTPGFERDYVSRALAFYNNELYLRQGEGLVKIEAPNSANKSIHREWLLLELREPWEVGGKQWQPGSLLATKLDSFLAGKRDFDALFEPSETTSLDGFSATRHHLLLNVMDDVKNRLFVLTPGADGWAREPLKGAPSVGRLSATAVDPDHSDAYFLTVSDFITPTRLMLGAVGEAPQQLKALPSFFDATGLQVSQHFATSKDGTRVPYFQVASKDLPLNGRHPTLLYGYGGFEVSLTPSYSASAGRGWLSRGGVYVIANIRGGGEYGPRWHQAALKQNRLRAYEDFAAVAQDLIDRKVTGKAHLGIQGGSNGGLLVGNMVTLYPDLFEAAVCQVPLLDMKRYNKLLAGASWMAEYGDPDKSEEWDFIRHFSPYHNVEPGQDYPAMLFTTSTRDDRVHPGHARKMMARMMEQGHEVLYYENIEGGHGGAADNSQAAHMQALAYAFLWQRLAPKTEETAP</sequence>
<evidence type="ECO:0000259" key="5">
    <source>
        <dbReference type="Pfam" id="PF02897"/>
    </source>
</evidence>
<keyword evidence="3" id="KW-0720">Serine protease</keyword>
<dbReference type="InterPro" id="IPR051167">
    <property type="entry name" value="Prolyl_oligopep/macrocyclase"/>
</dbReference>
<dbReference type="RefSeq" id="WP_192028516.1">
    <property type="nucleotide sequence ID" value="NZ_JACYTR010000007.1"/>
</dbReference>
<keyword evidence="1" id="KW-0645">Protease</keyword>
<evidence type="ECO:0000256" key="3">
    <source>
        <dbReference type="ARBA" id="ARBA00022825"/>
    </source>
</evidence>
<dbReference type="PANTHER" id="PTHR42881">
    <property type="entry name" value="PROLYL ENDOPEPTIDASE"/>
    <property type="match status" value="1"/>
</dbReference>
<dbReference type="PANTHER" id="PTHR42881:SF13">
    <property type="entry name" value="PROLYL ENDOPEPTIDASE"/>
    <property type="match status" value="1"/>
</dbReference>
<reference evidence="6 7" key="1">
    <citation type="submission" date="2020-09" db="EMBL/GenBank/DDBJ databases">
        <title>Pseudoxanthomonas sp. CAU 1598 isolated from sand of Yaerae Beach.</title>
        <authorList>
            <person name="Kim W."/>
        </authorList>
    </citation>
    <scope>NUCLEOTIDE SEQUENCE [LARGE SCALE GENOMIC DNA]</scope>
    <source>
        <strain evidence="6 7">CAU 1598</strain>
    </source>
</reference>
<dbReference type="GO" id="GO:0006508">
    <property type="term" value="P:proteolysis"/>
    <property type="evidence" value="ECO:0007669"/>
    <property type="project" value="UniProtKB-KW"/>
</dbReference>
<comment type="caution">
    <text evidence="6">The sequence shown here is derived from an EMBL/GenBank/DDBJ whole genome shotgun (WGS) entry which is preliminary data.</text>
</comment>
<organism evidence="6 7">
    <name type="scientific">Pseudomarimonas arenosa</name>
    <dbReference type="NCBI Taxonomy" id="2774145"/>
    <lineage>
        <taxon>Bacteria</taxon>
        <taxon>Pseudomonadati</taxon>
        <taxon>Pseudomonadota</taxon>
        <taxon>Gammaproteobacteria</taxon>
        <taxon>Lysobacterales</taxon>
        <taxon>Lysobacteraceae</taxon>
        <taxon>Pseudomarimonas</taxon>
    </lineage>
</organism>
<dbReference type="PRINTS" id="PR00862">
    <property type="entry name" value="PROLIGOPTASE"/>
</dbReference>
<evidence type="ECO:0000259" key="4">
    <source>
        <dbReference type="Pfam" id="PF00326"/>
    </source>
</evidence>
<name>A0AAW3ZI14_9GAMM</name>
<dbReference type="GO" id="GO:0070012">
    <property type="term" value="F:oligopeptidase activity"/>
    <property type="evidence" value="ECO:0007669"/>
    <property type="project" value="TreeGrafter"/>
</dbReference>
<dbReference type="InterPro" id="IPR029058">
    <property type="entry name" value="AB_hydrolase_fold"/>
</dbReference>
<gene>
    <name evidence="6" type="ORF">IFO71_05380</name>
</gene>
<dbReference type="Proteomes" id="UP000613768">
    <property type="component" value="Unassembled WGS sequence"/>
</dbReference>
<evidence type="ECO:0000313" key="7">
    <source>
        <dbReference type="Proteomes" id="UP000613768"/>
    </source>
</evidence>
<keyword evidence="7" id="KW-1185">Reference proteome</keyword>
<evidence type="ECO:0000256" key="1">
    <source>
        <dbReference type="ARBA" id="ARBA00022670"/>
    </source>
</evidence>
<evidence type="ECO:0000313" key="6">
    <source>
        <dbReference type="EMBL" id="MBD8525169.1"/>
    </source>
</evidence>